<dbReference type="OrthoDB" id="3748887at2"/>
<evidence type="ECO:0000313" key="4">
    <source>
        <dbReference type="Proteomes" id="UP000023067"/>
    </source>
</evidence>
<dbReference type="HOGENOM" id="CLU_159099_1_3_11"/>
<keyword evidence="4" id="KW-1185">Reference proteome</keyword>
<evidence type="ECO:0000256" key="1">
    <source>
        <dbReference type="SAM" id="Phobius"/>
    </source>
</evidence>
<feature type="domain" description="SHOCT" evidence="2">
    <location>
        <begin position="61"/>
        <end position="86"/>
    </location>
</feature>
<keyword evidence="1" id="KW-0812">Transmembrane</keyword>
<sequence>MLTDALTLITAYGPHWGDGSGPGPVFFPLIPIVFWLLVIAGVITAIVLRGRRARSAPRREAETRLATRFAAGEIDEDEFRTRRAVLREKG</sequence>
<dbReference type="AlphaFoldDB" id="Z9JVG1"/>
<dbReference type="Proteomes" id="UP000023067">
    <property type="component" value="Unassembled WGS sequence"/>
</dbReference>
<dbReference type="PATRIC" id="fig|396014.3.peg.954"/>
<gene>
    <name evidence="3" type="ORF">BF93_12235</name>
</gene>
<accession>Z9JVG1</accession>
<keyword evidence="1" id="KW-0472">Membrane</keyword>
<proteinExistence type="predicted"/>
<dbReference type="RefSeq" id="WP_051486526.1">
    <property type="nucleotide sequence ID" value="NZ_BAAAOW010000005.1"/>
</dbReference>
<evidence type="ECO:0000259" key="2">
    <source>
        <dbReference type="Pfam" id="PF09851"/>
    </source>
</evidence>
<protein>
    <submittedName>
        <fullName evidence="3">Membrane protein</fullName>
    </submittedName>
</protein>
<keyword evidence="1" id="KW-1133">Transmembrane helix</keyword>
<dbReference type="InterPro" id="IPR018649">
    <property type="entry name" value="SHOCT"/>
</dbReference>
<comment type="caution">
    <text evidence="3">The sequence shown here is derived from an EMBL/GenBank/DDBJ whole genome shotgun (WGS) entry which is preliminary data.</text>
</comment>
<reference evidence="3 4" key="1">
    <citation type="submission" date="2014-02" db="EMBL/GenBank/DDBJ databases">
        <title>Genome sequence of Brachybacterium phenoliresistens strain W13A50.</title>
        <authorList>
            <person name="Wang X."/>
        </authorList>
    </citation>
    <scope>NUCLEOTIDE SEQUENCE [LARGE SCALE GENOMIC DNA]</scope>
    <source>
        <strain evidence="3 4">W13A50</strain>
    </source>
</reference>
<evidence type="ECO:0000313" key="3">
    <source>
        <dbReference type="EMBL" id="EWS82365.1"/>
    </source>
</evidence>
<dbReference type="STRING" id="396014.BF93_12235"/>
<name>Z9JVG1_9MICO</name>
<organism evidence="3 4">
    <name type="scientific">Brachybacterium phenoliresistens</name>
    <dbReference type="NCBI Taxonomy" id="396014"/>
    <lineage>
        <taxon>Bacteria</taxon>
        <taxon>Bacillati</taxon>
        <taxon>Actinomycetota</taxon>
        <taxon>Actinomycetes</taxon>
        <taxon>Micrococcales</taxon>
        <taxon>Dermabacteraceae</taxon>
        <taxon>Brachybacterium</taxon>
    </lineage>
</organism>
<feature type="transmembrane region" description="Helical" evidence="1">
    <location>
        <begin position="25"/>
        <end position="48"/>
    </location>
</feature>
<dbReference type="EMBL" id="JDYK01000003">
    <property type="protein sequence ID" value="EWS82365.1"/>
    <property type="molecule type" value="Genomic_DNA"/>
</dbReference>
<dbReference type="Pfam" id="PF09851">
    <property type="entry name" value="SHOCT"/>
    <property type="match status" value="1"/>
</dbReference>